<keyword evidence="6" id="KW-0472">Membrane</keyword>
<keyword evidence="2" id="KW-1003">Cell membrane</keyword>
<dbReference type="InterPro" id="IPR007110">
    <property type="entry name" value="Ig-like_dom"/>
</dbReference>
<feature type="region of interest" description="Disordered" evidence="5">
    <location>
        <begin position="169"/>
        <end position="212"/>
    </location>
</feature>
<evidence type="ECO:0000256" key="2">
    <source>
        <dbReference type="ARBA" id="ARBA00022475"/>
    </source>
</evidence>
<dbReference type="InterPro" id="IPR036179">
    <property type="entry name" value="Ig-like_dom_sf"/>
</dbReference>
<dbReference type="PROSITE" id="PS50835">
    <property type="entry name" value="IG_LIKE"/>
    <property type="match status" value="1"/>
</dbReference>
<accession>A0ABI8A873</accession>
<dbReference type="Proteomes" id="UP000823872">
    <property type="component" value="Chromosome D1"/>
</dbReference>
<keyword evidence="6" id="KW-1133">Transmembrane helix</keyword>
<dbReference type="Gene3D" id="2.60.40.10">
    <property type="entry name" value="Immunoglobulins"/>
    <property type="match status" value="1"/>
</dbReference>
<organism evidence="8 9">
    <name type="scientific">Felis catus</name>
    <name type="common">Cat</name>
    <name type="synonym">Felis silvestris catus</name>
    <dbReference type="NCBI Taxonomy" id="9685"/>
    <lineage>
        <taxon>Eukaryota</taxon>
        <taxon>Metazoa</taxon>
        <taxon>Chordata</taxon>
        <taxon>Craniata</taxon>
        <taxon>Vertebrata</taxon>
        <taxon>Euteleostomi</taxon>
        <taxon>Mammalia</taxon>
        <taxon>Eutheria</taxon>
        <taxon>Laurasiatheria</taxon>
        <taxon>Carnivora</taxon>
        <taxon>Feliformia</taxon>
        <taxon>Felidae</taxon>
        <taxon>Felinae</taxon>
        <taxon>Felis</taxon>
    </lineage>
</organism>
<dbReference type="PANTHER" id="PTHR10570">
    <property type="entry name" value="T-CELL SURFACE GLYCOPROTEIN CD3 GAMMA CHAIN / DELTA CHAIN"/>
    <property type="match status" value="1"/>
</dbReference>
<feature type="transmembrane region" description="Helical" evidence="6">
    <location>
        <begin position="136"/>
        <end position="160"/>
    </location>
</feature>
<evidence type="ECO:0000259" key="7">
    <source>
        <dbReference type="PROSITE" id="PS50835"/>
    </source>
</evidence>
<dbReference type="InterPro" id="IPR015484">
    <property type="entry name" value="CD3_esu/gsu/dsu"/>
</dbReference>
<dbReference type="SUPFAM" id="SSF48726">
    <property type="entry name" value="Immunoglobulin"/>
    <property type="match status" value="1"/>
</dbReference>
<evidence type="ECO:0000313" key="8">
    <source>
        <dbReference type="Ensembl" id="ENSFCTP00005055364.1"/>
    </source>
</evidence>
<dbReference type="Ensembl" id="ENSFCTT00005079361.1">
    <property type="protein sequence ID" value="ENSFCTP00005055364.1"/>
    <property type="gene ID" value="ENSFCTG00005028137.1"/>
</dbReference>
<name>A0ABI8A873_FELCA</name>
<protein>
    <submittedName>
        <fullName evidence="8">T-cell surface glycoprotein CD3 epsilon chain</fullName>
    </submittedName>
</protein>
<evidence type="ECO:0000313" key="9">
    <source>
        <dbReference type="Proteomes" id="UP000823872"/>
    </source>
</evidence>
<keyword evidence="6" id="KW-0812">Transmembrane</keyword>
<dbReference type="SMART" id="SM00408">
    <property type="entry name" value="IGc2"/>
    <property type="match status" value="1"/>
</dbReference>
<dbReference type="InterPro" id="IPR013783">
    <property type="entry name" value="Ig-like_fold"/>
</dbReference>
<feature type="domain" description="Ig-like" evidence="7">
    <location>
        <begin position="46"/>
        <end position="120"/>
    </location>
</feature>
<gene>
    <name evidence="8" type="primary">CD3E</name>
</gene>
<dbReference type="GeneTree" id="ENSGT00940000153312"/>
<dbReference type="InterPro" id="IPR003598">
    <property type="entry name" value="Ig_sub2"/>
</dbReference>
<reference evidence="8 9" key="1">
    <citation type="submission" date="2021-02" db="EMBL/GenBank/DDBJ databases">
        <title>Safari Cat Assemblies.</title>
        <authorList>
            <person name="Bredemeyer K.R."/>
            <person name="Murphy W.J."/>
        </authorList>
    </citation>
    <scope>NUCLEOTIDE SEQUENCE [LARGE SCALE GENOMIC DNA]</scope>
</reference>
<evidence type="ECO:0000256" key="1">
    <source>
        <dbReference type="ARBA" id="ARBA00004251"/>
    </source>
</evidence>
<evidence type="ECO:0000256" key="5">
    <source>
        <dbReference type="SAM" id="MobiDB-lite"/>
    </source>
</evidence>
<sequence>MLLRFVSSQWTRNWTLVRTQQYMSLTWGTVGAWGQEDNEDPLEPSPQTSASARYKVSISGTTVVLTCPEDLGSESIKWERNGDLLPNEYGEQLFLDDFSEMENSGYYACYTSNSLEKNYLYLKARVCQNCVEVDTMTAVAIVVADVCITLGFLLLVYYWSKNKKASSVTMMRGPGAGGRPRGQNKEKPPPVPNPDYEVTRDRVGGGSFLGEKATGGTVCLALQTLRSPSLRAPGQPALCPPVPPS</sequence>
<comment type="subunit">
    <text evidence="4">The TCR-CD3 complex is composed of a CD3D/CD3E and a CD3G/CD3E heterodimers that preferentially associate with TCRalpha and TCRbeta, respectively, to form TCRalpha/CD3E/CD3G and TCRbeta/CD3G/CD3E trimers. In turn, the hexamer interacts with CD3Z homodimer to form the TCR-CD3 complex. Alternatively, TCRalpha and TCRbeta can be replaced by TCRgamma and TCRdelta. Interacts with CD6. Interacts (via Proline-rich sequence) with NCK1; the interaction is ligand dependent but independent of tyrosine kinase activation.</text>
</comment>
<evidence type="ECO:0000256" key="3">
    <source>
        <dbReference type="ARBA" id="ARBA00022729"/>
    </source>
</evidence>
<reference evidence="8" key="2">
    <citation type="submission" date="2025-08" db="UniProtKB">
        <authorList>
            <consortium name="Ensembl"/>
        </authorList>
    </citation>
    <scope>IDENTIFICATION</scope>
    <source>
        <strain evidence="8">breed Abyssinian</strain>
    </source>
</reference>
<reference evidence="8" key="3">
    <citation type="submission" date="2025-09" db="UniProtKB">
        <authorList>
            <consortium name="Ensembl"/>
        </authorList>
    </citation>
    <scope>IDENTIFICATION</scope>
    <source>
        <strain evidence="8">breed Abyssinian</strain>
    </source>
</reference>
<keyword evidence="3" id="KW-0732">Signal</keyword>
<dbReference type="Pfam" id="PF16681">
    <property type="entry name" value="Ig_5"/>
    <property type="match status" value="1"/>
</dbReference>
<evidence type="ECO:0000256" key="6">
    <source>
        <dbReference type="SAM" id="Phobius"/>
    </source>
</evidence>
<keyword evidence="9" id="KW-1185">Reference proteome</keyword>
<evidence type="ECO:0000256" key="4">
    <source>
        <dbReference type="ARBA" id="ARBA00049718"/>
    </source>
</evidence>
<dbReference type="PANTHER" id="PTHR10570:SF9">
    <property type="entry name" value="T-CELL SURFACE GLYCOPROTEIN CD3 EPSILON CHAIN"/>
    <property type="match status" value="1"/>
</dbReference>
<proteinExistence type="predicted"/>
<comment type="subcellular location">
    <subcellularLocation>
        <location evidence="1">Cell membrane</location>
        <topology evidence="1">Single-pass type I membrane protein</topology>
    </subcellularLocation>
</comment>